<dbReference type="InterPro" id="IPR000073">
    <property type="entry name" value="AB_hydrolase_1"/>
</dbReference>
<keyword evidence="3" id="KW-1185">Reference proteome</keyword>
<dbReference type="EMBL" id="JACXLD010000006">
    <property type="protein sequence ID" value="MBD2859520.1"/>
    <property type="molecule type" value="Genomic_DNA"/>
</dbReference>
<dbReference type="AlphaFoldDB" id="A0A927GWJ3"/>
<evidence type="ECO:0000313" key="2">
    <source>
        <dbReference type="EMBL" id="MBD2859520.1"/>
    </source>
</evidence>
<dbReference type="SUPFAM" id="SSF53474">
    <property type="entry name" value="alpha/beta-Hydrolases"/>
    <property type="match status" value="1"/>
</dbReference>
<dbReference type="InterPro" id="IPR050266">
    <property type="entry name" value="AB_hydrolase_sf"/>
</dbReference>
<protein>
    <submittedName>
        <fullName evidence="2">Alpha/beta hydrolase</fullName>
    </submittedName>
</protein>
<dbReference type="GO" id="GO:0016020">
    <property type="term" value="C:membrane"/>
    <property type="evidence" value="ECO:0007669"/>
    <property type="project" value="TreeGrafter"/>
</dbReference>
<dbReference type="Gene3D" id="3.40.50.1820">
    <property type="entry name" value="alpha/beta hydrolase"/>
    <property type="match status" value="1"/>
</dbReference>
<organism evidence="2 3">
    <name type="scientific">Spongiibacter pelagi</name>
    <dbReference type="NCBI Taxonomy" id="2760804"/>
    <lineage>
        <taxon>Bacteria</taxon>
        <taxon>Pseudomonadati</taxon>
        <taxon>Pseudomonadota</taxon>
        <taxon>Gammaproteobacteria</taxon>
        <taxon>Cellvibrionales</taxon>
        <taxon>Spongiibacteraceae</taxon>
        <taxon>Spongiibacter</taxon>
    </lineage>
</organism>
<dbReference type="Proteomes" id="UP000610558">
    <property type="component" value="Unassembled WGS sequence"/>
</dbReference>
<proteinExistence type="predicted"/>
<gene>
    <name evidence="2" type="ORF">IB286_10940</name>
</gene>
<reference evidence="2" key="1">
    <citation type="submission" date="2020-09" db="EMBL/GenBank/DDBJ databases">
        <authorList>
            <person name="Yoon J.-W."/>
        </authorList>
    </citation>
    <scope>NUCLEOTIDE SEQUENCE</scope>
    <source>
        <strain evidence="2">KMU-158</strain>
    </source>
</reference>
<sequence>MMKKLVLLVVILLCIFTATTVMTYPRVGQWLFETVASLESSIYGLSTQQQDVGDVSMSYYRGGKQGAPVIVMIHGYTSDRTVWARFAKYFTDDYDVIIPDLAGHGETPYDPSLSYTQQAQAERIAALLDRLGIEKVHLIGNSMGGYISAYFAIAYPERTLSAAMVDPAGVISPTPSEMDKLLAKGENAFEISSFEDFKNFYPMTMAQPPFLPKIVLDAKAEEYMQRRERYARIGNDIHTEPRLTDRLHKLQAPSLLIWGDQDRLIDVSAVAVWTREVPAMKVEVMKGYGHMPMVEAPAESASIYREFLGEL</sequence>
<dbReference type="InterPro" id="IPR029058">
    <property type="entry name" value="AB_hydrolase_fold"/>
</dbReference>
<evidence type="ECO:0000259" key="1">
    <source>
        <dbReference type="Pfam" id="PF00561"/>
    </source>
</evidence>
<comment type="caution">
    <text evidence="2">The sequence shown here is derived from an EMBL/GenBank/DDBJ whole genome shotgun (WGS) entry which is preliminary data.</text>
</comment>
<accession>A0A927GWJ3</accession>
<feature type="domain" description="AB hydrolase-1" evidence="1">
    <location>
        <begin position="68"/>
        <end position="297"/>
    </location>
</feature>
<dbReference type="GO" id="GO:0047372">
    <property type="term" value="F:monoacylglycerol lipase activity"/>
    <property type="evidence" value="ECO:0007669"/>
    <property type="project" value="TreeGrafter"/>
</dbReference>
<dbReference type="RefSeq" id="WP_190765461.1">
    <property type="nucleotide sequence ID" value="NZ_JACXLD010000006.1"/>
</dbReference>
<name>A0A927GWJ3_9GAMM</name>
<dbReference type="PRINTS" id="PR00111">
    <property type="entry name" value="ABHYDROLASE"/>
</dbReference>
<evidence type="ECO:0000313" key="3">
    <source>
        <dbReference type="Proteomes" id="UP000610558"/>
    </source>
</evidence>
<dbReference type="GO" id="GO:0046464">
    <property type="term" value="P:acylglycerol catabolic process"/>
    <property type="evidence" value="ECO:0007669"/>
    <property type="project" value="TreeGrafter"/>
</dbReference>
<dbReference type="PANTHER" id="PTHR43798:SF5">
    <property type="entry name" value="MONOACYLGLYCEROL LIPASE ABHD6"/>
    <property type="match status" value="1"/>
</dbReference>
<dbReference type="Pfam" id="PF00561">
    <property type="entry name" value="Abhydrolase_1"/>
    <property type="match status" value="1"/>
</dbReference>
<keyword evidence="2" id="KW-0378">Hydrolase</keyword>
<dbReference type="PANTHER" id="PTHR43798">
    <property type="entry name" value="MONOACYLGLYCEROL LIPASE"/>
    <property type="match status" value="1"/>
</dbReference>